<evidence type="ECO:0000313" key="6">
    <source>
        <dbReference type="Proteomes" id="UP000249590"/>
    </source>
</evidence>
<dbReference type="AlphaFoldDB" id="A0A8B2NVP7"/>
<dbReference type="InterPro" id="IPR009057">
    <property type="entry name" value="Homeodomain-like_sf"/>
</dbReference>
<dbReference type="Pfam" id="PF12833">
    <property type="entry name" value="HTH_18"/>
    <property type="match status" value="1"/>
</dbReference>
<sequence length="338" mass="36373">MTVPLIFRAAHLHLFLDLFREIGVPVESALARSALPGAIEEMPDAYVSLPLALPWMAQTGRDLTPMELGFLASRAVSLGSLDVRLQGSLGAAVSGYERIVRALRLAAIEDSALAAGVRWDRGRLRLYTSMPRLAGHPHACIVEWVNLQAMIAVVQSVAGQGWAPVEMTFVSRAGVPDAALGAFDRTRVLVGQRLTSILVEPAALALAARDDPHSVADGARGKLPGGETAEVWTFPAALRSAIQPYLAEGPVGLAQAAEMARMSPRTLQRRLRHSGTSFAETVQQARFDLARGWLSDASLKVSDVALMAGYENPQHFSRAFRKFSGLTPSDFRQLTSAS</sequence>
<dbReference type="InterPro" id="IPR020449">
    <property type="entry name" value="Tscrpt_reg_AraC-type_HTH"/>
</dbReference>
<evidence type="ECO:0000256" key="3">
    <source>
        <dbReference type="ARBA" id="ARBA00023163"/>
    </source>
</evidence>
<dbReference type="SMART" id="SM00342">
    <property type="entry name" value="HTH_ARAC"/>
    <property type="match status" value="1"/>
</dbReference>
<dbReference type="Gene3D" id="1.10.10.60">
    <property type="entry name" value="Homeodomain-like"/>
    <property type="match status" value="1"/>
</dbReference>
<evidence type="ECO:0000259" key="4">
    <source>
        <dbReference type="PROSITE" id="PS01124"/>
    </source>
</evidence>
<dbReference type="PANTHER" id="PTHR47894">
    <property type="entry name" value="HTH-TYPE TRANSCRIPTIONAL REGULATOR GADX"/>
    <property type="match status" value="1"/>
</dbReference>
<dbReference type="GO" id="GO:0005829">
    <property type="term" value="C:cytosol"/>
    <property type="evidence" value="ECO:0007669"/>
    <property type="project" value="TreeGrafter"/>
</dbReference>
<comment type="caution">
    <text evidence="5">The sequence shown here is derived from an EMBL/GenBank/DDBJ whole genome shotgun (WGS) entry which is preliminary data.</text>
</comment>
<keyword evidence="6" id="KW-1185">Reference proteome</keyword>
<protein>
    <submittedName>
        <fullName evidence="5">AraC family transcriptional regulator</fullName>
    </submittedName>
</protein>
<keyword evidence="1" id="KW-0805">Transcription regulation</keyword>
<dbReference type="OrthoDB" id="9783876at2"/>
<evidence type="ECO:0000256" key="1">
    <source>
        <dbReference type="ARBA" id="ARBA00023015"/>
    </source>
</evidence>
<dbReference type="InterPro" id="IPR018060">
    <property type="entry name" value="HTH_AraC"/>
</dbReference>
<accession>A0A8B2NVP7</accession>
<dbReference type="PRINTS" id="PR00032">
    <property type="entry name" value="HTHARAC"/>
</dbReference>
<organism evidence="5 6">
    <name type="scientific">Acuticoccus sediminis</name>
    <dbReference type="NCBI Taxonomy" id="2184697"/>
    <lineage>
        <taxon>Bacteria</taxon>
        <taxon>Pseudomonadati</taxon>
        <taxon>Pseudomonadota</taxon>
        <taxon>Alphaproteobacteria</taxon>
        <taxon>Hyphomicrobiales</taxon>
        <taxon>Amorphaceae</taxon>
        <taxon>Acuticoccus</taxon>
    </lineage>
</organism>
<evidence type="ECO:0000313" key="5">
    <source>
        <dbReference type="EMBL" id="RAI01833.1"/>
    </source>
</evidence>
<name>A0A8B2NVP7_9HYPH</name>
<gene>
    <name evidence="5" type="ORF">DLJ53_10530</name>
</gene>
<keyword evidence="3" id="KW-0804">Transcription</keyword>
<proteinExistence type="predicted"/>
<dbReference type="SUPFAM" id="SSF46689">
    <property type="entry name" value="Homeodomain-like"/>
    <property type="match status" value="1"/>
</dbReference>
<dbReference type="PROSITE" id="PS01124">
    <property type="entry name" value="HTH_ARAC_FAMILY_2"/>
    <property type="match status" value="1"/>
</dbReference>
<evidence type="ECO:0000256" key="2">
    <source>
        <dbReference type="ARBA" id="ARBA00023125"/>
    </source>
</evidence>
<dbReference type="Proteomes" id="UP000249590">
    <property type="component" value="Unassembled WGS sequence"/>
</dbReference>
<reference evidence="5 6" key="1">
    <citation type="submission" date="2018-05" db="EMBL/GenBank/DDBJ databases">
        <title>Acuticoccus sediminis sp. nov., isolated from deep-sea sediment of Indian Ocean.</title>
        <authorList>
            <person name="Liu X."/>
            <person name="Lai Q."/>
            <person name="Du Y."/>
            <person name="Sun F."/>
            <person name="Zhang X."/>
            <person name="Wang S."/>
            <person name="Shao Z."/>
        </authorList>
    </citation>
    <scope>NUCLEOTIDE SEQUENCE [LARGE SCALE GENOMIC DNA]</scope>
    <source>
        <strain evidence="5 6">PTG4-2</strain>
    </source>
</reference>
<feature type="domain" description="HTH araC/xylS-type" evidence="4">
    <location>
        <begin position="236"/>
        <end position="334"/>
    </location>
</feature>
<dbReference type="RefSeq" id="WP_111344998.1">
    <property type="nucleotide sequence ID" value="NZ_QHHQ01000002.1"/>
</dbReference>
<keyword evidence="2" id="KW-0238">DNA-binding</keyword>
<dbReference type="GO" id="GO:0003700">
    <property type="term" value="F:DNA-binding transcription factor activity"/>
    <property type="evidence" value="ECO:0007669"/>
    <property type="project" value="InterPro"/>
</dbReference>
<dbReference type="PANTHER" id="PTHR47894:SF1">
    <property type="entry name" value="HTH-TYPE TRANSCRIPTIONAL REGULATOR VQSM"/>
    <property type="match status" value="1"/>
</dbReference>
<dbReference type="GO" id="GO:0000976">
    <property type="term" value="F:transcription cis-regulatory region binding"/>
    <property type="evidence" value="ECO:0007669"/>
    <property type="project" value="TreeGrafter"/>
</dbReference>
<dbReference type="EMBL" id="QHHQ01000002">
    <property type="protein sequence ID" value="RAI01833.1"/>
    <property type="molecule type" value="Genomic_DNA"/>
</dbReference>